<name>A0AA88RNU5_9ASTE</name>
<evidence type="ECO:0000256" key="1">
    <source>
        <dbReference type="ARBA" id="ARBA00009995"/>
    </source>
</evidence>
<evidence type="ECO:0000313" key="5">
    <source>
        <dbReference type="EMBL" id="KAK2992842.1"/>
    </source>
</evidence>
<keyword evidence="3 4" id="KW-0808">Transferase</keyword>
<dbReference type="AlphaFoldDB" id="A0AA88RNU5"/>
<dbReference type="GO" id="GO:0008194">
    <property type="term" value="F:UDP-glycosyltransferase activity"/>
    <property type="evidence" value="ECO:0007669"/>
    <property type="project" value="InterPro"/>
</dbReference>
<protein>
    <submittedName>
        <fullName evidence="5">Uncharacterized protein</fullName>
    </submittedName>
</protein>
<evidence type="ECO:0000256" key="3">
    <source>
        <dbReference type="ARBA" id="ARBA00022679"/>
    </source>
</evidence>
<keyword evidence="2 4" id="KW-0328">Glycosyltransferase</keyword>
<dbReference type="SUPFAM" id="SSF53756">
    <property type="entry name" value="UDP-Glycosyltransferase/glycogen phosphorylase"/>
    <property type="match status" value="2"/>
</dbReference>
<organism evidence="5 6">
    <name type="scientific">Escallonia rubra</name>
    <dbReference type="NCBI Taxonomy" id="112253"/>
    <lineage>
        <taxon>Eukaryota</taxon>
        <taxon>Viridiplantae</taxon>
        <taxon>Streptophyta</taxon>
        <taxon>Embryophyta</taxon>
        <taxon>Tracheophyta</taxon>
        <taxon>Spermatophyta</taxon>
        <taxon>Magnoliopsida</taxon>
        <taxon>eudicotyledons</taxon>
        <taxon>Gunneridae</taxon>
        <taxon>Pentapetalae</taxon>
        <taxon>asterids</taxon>
        <taxon>campanulids</taxon>
        <taxon>Escalloniales</taxon>
        <taxon>Escalloniaceae</taxon>
        <taxon>Escallonia</taxon>
    </lineage>
</organism>
<dbReference type="InterPro" id="IPR035595">
    <property type="entry name" value="UDP_glycos_trans_CS"/>
</dbReference>
<dbReference type="Proteomes" id="UP001187471">
    <property type="component" value="Unassembled WGS sequence"/>
</dbReference>
<dbReference type="Gene3D" id="3.40.50.2000">
    <property type="entry name" value="Glycogen Phosphorylase B"/>
    <property type="match status" value="2"/>
</dbReference>
<comment type="similarity">
    <text evidence="1 4">Belongs to the UDP-glycosyltransferase family.</text>
</comment>
<gene>
    <name evidence="5" type="ORF">RJ640_019324</name>
</gene>
<dbReference type="InterPro" id="IPR002213">
    <property type="entry name" value="UDP_glucos_trans"/>
</dbReference>
<proteinExistence type="inferred from homology"/>
<dbReference type="PROSITE" id="PS00375">
    <property type="entry name" value="UDPGT"/>
    <property type="match status" value="1"/>
</dbReference>
<evidence type="ECO:0000256" key="4">
    <source>
        <dbReference type="RuleBase" id="RU003718"/>
    </source>
</evidence>
<dbReference type="PANTHER" id="PTHR48044:SF22">
    <property type="entry name" value="GLYCOSYLTRANSFERASE"/>
    <property type="match status" value="1"/>
</dbReference>
<sequence>MSHCGWNSCMESMSMGVPIATWPMHSDQPRNAVLITKALKVGVVVNDWARRDELVTSLTVEKAVKQLMATKEGDEIRKRAKDLGIAITDEQIKELAVGLEKSGQKVIWVLRDADKGDVFQGEVRRAELPKGYEERIEGKGMVFRDWAPQMEILGHPSTGGFMSHCGWNSCMESITMGVPIAAWPMHSDQPRNTVLIAKVLKIGLVMRDWTRRNETVMSSTVEDVVRRLMASEEGDEIRKRAVELGGAVRRSVDEGGITRMELDSFLSHISRELLKYKNSKLEVFIVLVTCY</sequence>
<dbReference type="Pfam" id="PF00201">
    <property type="entry name" value="UDPGT"/>
    <property type="match status" value="2"/>
</dbReference>
<accession>A0AA88RNU5</accession>
<evidence type="ECO:0000256" key="2">
    <source>
        <dbReference type="ARBA" id="ARBA00022676"/>
    </source>
</evidence>
<dbReference type="CDD" id="cd03784">
    <property type="entry name" value="GT1_Gtf-like"/>
    <property type="match status" value="1"/>
</dbReference>
<evidence type="ECO:0000313" key="6">
    <source>
        <dbReference type="Proteomes" id="UP001187471"/>
    </source>
</evidence>
<keyword evidence="6" id="KW-1185">Reference proteome</keyword>
<comment type="caution">
    <text evidence="5">The sequence shown here is derived from an EMBL/GenBank/DDBJ whole genome shotgun (WGS) entry which is preliminary data.</text>
</comment>
<dbReference type="GO" id="GO:0016138">
    <property type="term" value="P:glycoside biosynthetic process"/>
    <property type="evidence" value="ECO:0007669"/>
    <property type="project" value="UniProtKB-ARBA"/>
</dbReference>
<dbReference type="FunFam" id="3.40.50.2000:FF:000060">
    <property type="entry name" value="Glycosyltransferase"/>
    <property type="match status" value="1"/>
</dbReference>
<dbReference type="EMBL" id="JAVXUO010000374">
    <property type="protein sequence ID" value="KAK2992842.1"/>
    <property type="molecule type" value="Genomic_DNA"/>
</dbReference>
<reference evidence="5" key="1">
    <citation type="submission" date="2022-12" db="EMBL/GenBank/DDBJ databases">
        <title>Draft genome assemblies for two species of Escallonia (Escalloniales).</title>
        <authorList>
            <person name="Chanderbali A."/>
            <person name="Dervinis C."/>
            <person name="Anghel I."/>
            <person name="Soltis D."/>
            <person name="Soltis P."/>
            <person name="Zapata F."/>
        </authorList>
    </citation>
    <scope>NUCLEOTIDE SEQUENCE</scope>
    <source>
        <strain evidence="5">UCBG92.1500</strain>
        <tissue evidence="5">Leaf</tissue>
    </source>
</reference>
<dbReference type="PANTHER" id="PTHR48044">
    <property type="entry name" value="GLYCOSYLTRANSFERASE"/>
    <property type="match status" value="1"/>
</dbReference>